<dbReference type="EMBL" id="AAKPPR010000019">
    <property type="protein sequence ID" value="ECU3336520.1"/>
    <property type="molecule type" value="Genomic_DNA"/>
</dbReference>
<accession>A0A605DA22</accession>
<protein>
    <submittedName>
        <fullName evidence="2">Uncharacterized protein</fullName>
    </submittedName>
</protein>
<organism evidence="2">
    <name type="scientific">Salmonella montevideo</name>
    <dbReference type="NCBI Taxonomy" id="115981"/>
    <lineage>
        <taxon>Bacteria</taxon>
        <taxon>Pseudomonadati</taxon>
        <taxon>Pseudomonadota</taxon>
        <taxon>Gammaproteobacteria</taxon>
        <taxon>Enterobacterales</taxon>
        <taxon>Enterobacteriaceae</taxon>
        <taxon>Salmonella</taxon>
    </lineage>
</organism>
<sequence>MDKSPAAQALLSLAKENAGRTKTARLREVFDEIETAQRAGVSNAKIVETLNEQGFDLTLKTFETMLYRIRKKQRQATASPAGRSHDESTPPTPSTTPETRKVGSFEIPKPKRFVHTAKPDDDLLK</sequence>
<name>A0A605DA22_SALMO</name>
<evidence type="ECO:0000256" key="1">
    <source>
        <dbReference type="SAM" id="MobiDB-lite"/>
    </source>
</evidence>
<evidence type="ECO:0000313" key="2">
    <source>
        <dbReference type="EMBL" id="ECU3336520.1"/>
    </source>
</evidence>
<proteinExistence type="predicted"/>
<reference evidence="2" key="1">
    <citation type="submission" date="2018-08" db="EMBL/GenBank/DDBJ databases">
        <authorList>
            <consortium name="NARMS: The National Antimicrobial Resistance Monitoring System"/>
        </authorList>
    </citation>
    <scope>NUCLEOTIDE SEQUENCE</scope>
    <source>
        <strain evidence="2">CVM N17S1479</strain>
    </source>
</reference>
<feature type="region of interest" description="Disordered" evidence="1">
    <location>
        <begin position="72"/>
        <end position="125"/>
    </location>
</feature>
<comment type="caution">
    <text evidence="2">The sequence shown here is derived from an EMBL/GenBank/DDBJ whole genome shotgun (WGS) entry which is preliminary data.</text>
</comment>
<dbReference type="AlphaFoldDB" id="A0A605DA22"/>
<gene>
    <name evidence="2" type="ORF">DYO72_23685</name>
</gene>